<reference evidence="2" key="1">
    <citation type="submission" date="2018-06" db="EMBL/GenBank/DDBJ databases">
        <title>Complete genome sequences of Mycoplasma anatis, M. anseris and M. cloacale type strains.</title>
        <authorList>
            <person name="Grozner D."/>
            <person name="Forro B."/>
            <person name="Sulyok K.M."/>
            <person name="Marton S."/>
            <person name="Kreizinger Z."/>
            <person name="Banyai K."/>
            <person name="Gyuranecz M."/>
        </authorList>
    </citation>
    <scope>NUCLEOTIDE SEQUENCE [LARGE SCALE GENOMIC DNA]</scope>
    <source>
        <strain evidence="2">NCTC 10199</strain>
    </source>
</reference>
<sequence>MNNENMNKIEDFLQEIEEIRINDPLKAIYLIDQKLKSFLTKDMHSLLLTAKDDILYQIKKNDLKTKTDLKTLELINALKNKKMDYIFMLNYNQLKTRSDLKEYASEFQYFFNTEGFDNAGFQTLIYDLLAELNIDYDYKVKSEIINPAKLGSFLKNADILKMQKELFDTFAKDVAKYKIATQVFSAYLFLNWIEILTLKTKNDYQTIVNVIEVILGNKNKDLLNEEELKVYKIFA</sequence>
<dbReference type="Proteomes" id="UP000249865">
    <property type="component" value="Chromosome"/>
</dbReference>
<dbReference type="OrthoDB" id="396237at2"/>
<dbReference type="KEGG" id="mclo:DK849_02550"/>
<dbReference type="EMBL" id="CP030103">
    <property type="protein sequence ID" value="AWX42925.1"/>
    <property type="molecule type" value="Genomic_DNA"/>
</dbReference>
<name>A0A2Z4LMC5_9BACT</name>
<protein>
    <submittedName>
        <fullName evidence="1">Uncharacterized protein</fullName>
    </submittedName>
</protein>
<dbReference type="AlphaFoldDB" id="A0A2Z4LMC5"/>
<evidence type="ECO:0000313" key="2">
    <source>
        <dbReference type="Proteomes" id="UP000249865"/>
    </source>
</evidence>
<accession>A0A2Z4LMC5</accession>
<keyword evidence="2" id="KW-1185">Reference proteome</keyword>
<evidence type="ECO:0000313" key="1">
    <source>
        <dbReference type="EMBL" id="AWX42925.1"/>
    </source>
</evidence>
<proteinExistence type="predicted"/>
<organism evidence="1 2">
    <name type="scientific">Metamycoplasma cloacale</name>
    <dbReference type="NCBI Taxonomy" id="92401"/>
    <lineage>
        <taxon>Bacteria</taxon>
        <taxon>Bacillati</taxon>
        <taxon>Mycoplasmatota</taxon>
        <taxon>Mycoplasmoidales</taxon>
        <taxon>Metamycoplasmataceae</taxon>
        <taxon>Metamycoplasma</taxon>
    </lineage>
</organism>
<gene>
    <name evidence="1" type="ORF">DK849_02550</name>
</gene>